<dbReference type="AlphaFoldDB" id="A0A5J4KRW2"/>
<dbReference type="GO" id="GO:0005829">
    <property type="term" value="C:cytosol"/>
    <property type="evidence" value="ECO:0007669"/>
    <property type="project" value="TreeGrafter"/>
</dbReference>
<keyword evidence="3" id="KW-1185">Reference proteome</keyword>
<dbReference type="InterPro" id="IPR023210">
    <property type="entry name" value="NADP_OxRdtase_dom"/>
</dbReference>
<evidence type="ECO:0000313" key="2">
    <source>
        <dbReference type="EMBL" id="GER88829.1"/>
    </source>
</evidence>
<dbReference type="Proteomes" id="UP000326912">
    <property type="component" value="Unassembled WGS sequence"/>
</dbReference>
<organism evidence="2 3">
    <name type="scientific">Dictyobacter vulcani</name>
    <dbReference type="NCBI Taxonomy" id="2607529"/>
    <lineage>
        <taxon>Bacteria</taxon>
        <taxon>Bacillati</taxon>
        <taxon>Chloroflexota</taxon>
        <taxon>Ktedonobacteria</taxon>
        <taxon>Ktedonobacterales</taxon>
        <taxon>Dictyobacteraceae</taxon>
        <taxon>Dictyobacter</taxon>
    </lineage>
</organism>
<dbReference type="RefSeq" id="WP_151756682.1">
    <property type="nucleotide sequence ID" value="NZ_BKZW01000001.1"/>
</dbReference>
<evidence type="ECO:0000259" key="1">
    <source>
        <dbReference type="Pfam" id="PF00248"/>
    </source>
</evidence>
<accession>A0A5J4KRW2</accession>
<dbReference type="Gene3D" id="3.20.20.100">
    <property type="entry name" value="NADP-dependent oxidoreductase domain"/>
    <property type="match status" value="1"/>
</dbReference>
<feature type="domain" description="NADP-dependent oxidoreductase" evidence="1">
    <location>
        <begin position="2"/>
        <end position="107"/>
    </location>
</feature>
<reference evidence="2 3" key="1">
    <citation type="submission" date="2019-10" db="EMBL/GenBank/DDBJ databases">
        <title>Dictyobacter vulcani sp. nov., within the class Ktedonobacteria, isolated from soil of volcanic Mt. Zao.</title>
        <authorList>
            <person name="Zheng Y."/>
            <person name="Wang C.M."/>
            <person name="Sakai Y."/>
            <person name="Abe K."/>
            <person name="Yokota A."/>
            <person name="Yabe S."/>
        </authorList>
    </citation>
    <scope>NUCLEOTIDE SEQUENCE [LARGE SCALE GENOMIC DNA]</scope>
    <source>
        <strain evidence="2 3">W12</strain>
    </source>
</reference>
<dbReference type="PANTHER" id="PTHR43364:SF6">
    <property type="entry name" value="OXIDOREDUCTASE-RELATED"/>
    <property type="match status" value="1"/>
</dbReference>
<sequence length="109" mass="11976">MITYSSLASGFLTGKYRTNQQLLSSPRAQGIQQKYMNEQGFTVLEQVEKIAKAHNATMTRVALAWILARPGITAPIASATSVEQTRELLQAPALNLSQDEIQVLDKASR</sequence>
<evidence type="ECO:0000313" key="3">
    <source>
        <dbReference type="Proteomes" id="UP000326912"/>
    </source>
</evidence>
<dbReference type="SUPFAM" id="SSF51430">
    <property type="entry name" value="NAD(P)-linked oxidoreductase"/>
    <property type="match status" value="1"/>
</dbReference>
<proteinExistence type="predicted"/>
<dbReference type="Pfam" id="PF00248">
    <property type="entry name" value="Aldo_ket_red"/>
    <property type="match status" value="1"/>
</dbReference>
<dbReference type="PANTHER" id="PTHR43364">
    <property type="entry name" value="NADH-SPECIFIC METHYLGLYOXAL REDUCTASE-RELATED"/>
    <property type="match status" value="1"/>
</dbReference>
<protein>
    <recommendedName>
        <fullName evidence="1">NADP-dependent oxidoreductase domain-containing protein</fullName>
    </recommendedName>
</protein>
<dbReference type="EMBL" id="BKZW01000001">
    <property type="protein sequence ID" value="GER88829.1"/>
    <property type="molecule type" value="Genomic_DNA"/>
</dbReference>
<dbReference type="InterPro" id="IPR050523">
    <property type="entry name" value="AKR_Detox_Biosynth"/>
</dbReference>
<dbReference type="InterPro" id="IPR036812">
    <property type="entry name" value="NAD(P)_OxRdtase_dom_sf"/>
</dbReference>
<name>A0A5J4KRW2_9CHLR</name>
<gene>
    <name evidence="2" type="ORF">KDW_29910</name>
</gene>
<comment type="caution">
    <text evidence="2">The sequence shown here is derived from an EMBL/GenBank/DDBJ whole genome shotgun (WGS) entry which is preliminary data.</text>
</comment>